<proteinExistence type="inferred from homology"/>
<comment type="caution">
    <text evidence="13">The sequence shown here is derived from an EMBL/GenBank/DDBJ whole genome shotgun (WGS) entry which is preliminary data.</text>
</comment>
<dbReference type="GO" id="GO:0016114">
    <property type="term" value="P:terpenoid biosynthetic process"/>
    <property type="evidence" value="ECO:0007669"/>
    <property type="project" value="InterPro"/>
</dbReference>
<dbReference type="SUPFAM" id="SSF54211">
    <property type="entry name" value="Ribosomal protein S5 domain 2-like"/>
    <property type="match status" value="1"/>
</dbReference>
<evidence type="ECO:0000256" key="10">
    <source>
        <dbReference type="HAMAP-Rule" id="MF_00061"/>
    </source>
</evidence>
<keyword evidence="14" id="KW-1185">Reference proteome</keyword>
<dbReference type="GO" id="GO:0005524">
    <property type="term" value="F:ATP binding"/>
    <property type="evidence" value="ECO:0007669"/>
    <property type="project" value="UniProtKB-UniRule"/>
</dbReference>
<feature type="domain" description="GHMP kinase N-terminal" evidence="11">
    <location>
        <begin position="72"/>
        <end position="148"/>
    </location>
</feature>
<comment type="function">
    <text evidence="10">Catalyzes the phosphorylation of the position 2 hydroxy group of 4-diphosphocytidyl-2C-methyl-D-erythritol.</text>
</comment>
<dbReference type="PANTHER" id="PTHR43527">
    <property type="entry name" value="4-DIPHOSPHOCYTIDYL-2-C-METHYL-D-ERYTHRITOL KINASE, CHLOROPLASTIC"/>
    <property type="match status" value="1"/>
</dbReference>
<keyword evidence="5 10" id="KW-0547">Nucleotide-binding</keyword>
<evidence type="ECO:0000256" key="6">
    <source>
        <dbReference type="ARBA" id="ARBA00022777"/>
    </source>
</evidence>
<dbReference type="Pfam" id="PF00288">
    <property type="entry name" value="GHMP_kinases_N"/>
    <property type="match status" value="1"/>
</dbReference>
<dbReference type="InterPro" id="IPR004424">
    <property type="entry name" value="IspE"/>
</dbReference>
<evidence type="ECO:0000256" key="5">
    <source>
        <dbReference type="ARBA" id="ARBA00022741"/>
    </source>
</evidence>
<dbReference type="Pfam" id="PF08544">
    <property type="entry name" value="GHMP_kinases_C"/>
    <property type="match status" value="1"/>
</dbReference>
<dbReference type="InterPro" id="IPR014721">
    <property type="entry name" value="Ribsml_uS5_D2-typ_fold_subgr"/>
</dbReference>
<evidence type="ECO:0000259" key="11">
    <source>
        <dbReference type="Pfam" id="PF00288"/>
    </source>
</evidence>
<comment type="pathway">
    <text evidence="10">Isoprenoid biosynthesis; isopentenyl diphosphate biosynthesis via DXP pathway; isopentenyl diphosphate from 1-deoxy-D-xylulose 5-phosphate: step 3/6.</text>
</comment>
<reference evidence="13" key="2">
    <citation type="submission" date="2023-01" db="EMBL/GenBank/DDBJ databases">
        <authorList>
            <person name="Sun Q."/>
            <person name="Evtushenko L."/>
        </authorList>
    </citation>
    <scope>NUCLEOTIDE SEQUENCE</scope>
    <source>
        <strain evidence="13">VKM B-2748</strain>
    </source>
</reference>
<evidence type="ECO:0000256" key="3">
    <source>
        <dbReference type="ARBA" id="ARBA00017473"/>
    </source>
</evidence>
<accession>A0A9W6JPW5</accession>
<name>A0A9W6JPW5_9HYPH</name>
<dbReference type="GO" id="GO:0050515">
    <property type="term" value="F:4-(cytidine 5'-diphospho)-2-C-methyl-D-erythritol kinase activity"/>
    <property type="evidence" value="ECO:0007669"/>
    <property type="project" value="UniProtKB-UniRule"/>
</dbReference>
<gene>
    <name evidence="10 13" type="primary">ispE</name>
    <name evidence="13" type="ORF">GCM10008174_11890</name>
</gene>
<dbReference type="Proteomes" id="UP001143309">
    <property type="component" value="Unassembled WGS sequence"/>
</dbReference>
<evidence type="ECO:0000259" key="12">
    <source>
        <dbReference type="Pfam" id="PF08544"/>
    </source>
</evidence>
<feature type="binding site" evidence="10">
    <location>
        <begin position="100"/>
        <end position="110"/>
    </location>
    <ligand>
        <name>ATP</name>
        <dbReference type="ChEBI" id="CHEBI:30616"/>
    </ligand>
</feature>
<dbReference type="HAMAP" id="MF_00061">
    <property type="entry name" value="IspE"/>
    <property type="match status" value="1"/>
</dbReference>
<dbReference type="GO" id="GO:0019288">
    <property type="term" value="P:isopentenyl diphosphate biosynthetic process, methylerythritol 4-phosphate pathway"/>
    <property type="evidence" value="ECO:0007669"/>
    <property type="project" value="UniProtKB-UniRule"/>
</dbReference>
<comment type="similarity">
    <text evidence="1 10">Belongs to the GHMP kinase family. IspE subfamily.</text>
</comment>
<evidence type="ECO:0000313" key="14">
    <source>
        <dbReference type="Proteomes" id="UP001143309"/>
    </source>
</evidence>
<dbReference type="EC" id="2.7.1.148" evidence="2 10"/>
<keyword evidence="4 10" id="KW-0808">Transferase</keyword>
<dbReference type="InterPro" id="IPR013750">
    <property type="entry name" value="GHMP_kinase_C_dom"/>
</dbReference>
<keyword evidence="6 10" id="KW-0418">Kinase</keyword>
<feature type="domain" description="GHMP kinase C-terminal" evidence="12">
    <location>
        <begin position="221"/>
        <end position="277"/>
    </location>
</feature>
<evidence type="ECO:0000256" key="4">
    <source>
        <dbReference type="ARBA" id="ARBA00022679"/>
    </source>
</evidence>
<protein>
    <recommendedName>
        <fullName evidence="3 10">4-diphosphocytidyl-2-C-methyl-D-erythritol kinase</fullName>
        <shortName evidence="10">CMK</shortName>
        <ecNumber evidence="2 10">2.7.1.148</ecNumber>
    </recommendedName>
    <alternativeName>
        <fullName evidence="9 10">4-(cytidine-5'-diphospho)-2-C-methyl-D-erythritol kinase</fullName>
    </alternativeName>
</protein>
<reference evidence="13" key="1">
    <citation type="journal article" date="2014" name="Int. J. Syst. Evol. Microbiol.">
        <title>Complete genome sequence of Corynebacterium casei LMG S-19264T (=DSM 44701T), isolated from a smear-ripened cheese.</title>
        <authorList>
            <consortium name="US DOE Joint Genome Institute (JGI-PGF)"/>
            <person name="Walter F."/>
            <person name="Albersmeier A."/>
            <person name="Kalinowski J."/>
            <person name="Ruckert C."/>
        </authorList>
    </citation>
    <scope>NUCLEOTIDE SEQUENCE</scope>
    <source>
        <strain evidence="13">VKM B-2748</strain>
    </source>
</reference>
<dbReference type="InterPro" id="IPR036554">
    <property type="entry name" value="GHMP_kinase_C_sf"/>
</dbReference>
<evidence type="ECO:0000256" key="8">
    <source>
        <dbReference type="ARBA" id="ARBA00023229"/>
    </source>
</evidence>
<evidence type="ECO:0000256" key="1">
    <source>
        <dbReference type="ARBA" id="ARBA00009684"/>
    </source>
</evidence>
<dbReference type="EMBL" id="BSFL01000001">
    <property type="protein sequence ID" value="GLK79448.1"/>
    <property type="molecule type" value="Genomic_DNA"/>
</dbReference>
<feature type="active site" evidence="10">
    <location>
        <position position="142"/>
    </location>
</feature>
<dbReference type="PIRSF" id="PIRSF010376">
    <property type="entry name" value="IspE"/>
    <property type="match status" value="1"/>
</dbReference>
<evidence type="ECO:0000256" key="2">
    <source>
        <dbReference type="ARBA" id="ARBA00012052"/>
    </source>
</evidence>
<dbReference type="Gene3D" id="3.30.230.10">
    <property type="match status" value="1"/>
</dbReference>
<dbReference type="SUPFAM" id="SSF55060">
    <property type="entry name" value="GHMP Kinase, C-terminal domain"/>
    <property type="match status" value="1"/>
</dbReference>
<evidence type="ECO:0000256" key="7">
    <source>
        <dbReference type="ARBA" id="ARBA00022840"/>
    </source>
</evidence>
<sequence>MSAPMLLRERAPAKVNLTLHVRGRRADGYHELDSLVAFAGCAADLLTLAPGPGLSLAVSGPFGDAAGPDDDNLVIRAARSAAERVEGLALGAFTLVKRVPVAAGLGGGSADAAAALRLLAQANGLSPDDPRLVDAAAATGSDVPACLRSRAARMEGRGERLTEVKLDPQPAVLMNPLRPVGTAEVFRALGLAPGETFVPPGPAGAAPGDPEAEIARGRNDLEAAAVRIAPEIGAGLVLLASQHGCRGVRMSGSGATVFGLFSTAQEARRAARALSAAAPGWWVRSTMLR</sequence>
<keyword evidence="8 10" id="KW-0414">Isoprene biosynthesis</keyword>
<feature type="active site" evidence="10">
    <location>
        <position position="14"/>
    </location>
</feature>
<dbReference type="InterPro" id="IPR020568">
    <property type="entry name" value="Ribosomal_Su5_D2-typ_SF"/>
</dbReference>
<organism evidence="13 14">
    <name type="scientific">Methylopila turkensis</name>
    <dbReference type="NCBI Taxonomy" id="1437816"/>
    <lineage>
        <taxon>Bacteria</taxon>
        <taxon>Pseudomonadati</taxon>
        <taxon>Pseudomonadota</taxon>
        <taxon>Alphaproteobacteria</taxon>
        <taxon>Hyphomicrobiales</taxon>
        <taxon>Methylopilaceae</taxon>
        <taxon>Methylopila</taxon>
    </lineage>
</organism>
<dbReference type="NCBIfam" id="NF011202">
    <property type="entry name" value="PRK14608.1"/>
    <property type="match status" value="1"/>
</dbReference>
<comment type="catalytic activity">
    <reaction evidence="10">
        <text>4-CDP-2-C-methyl-D-erythritol + ATP = 4-CDP-2-C-methyl-D-erythritol 2-phosphate + ADP + H(+)</text>
        <dbReference type="Rhea" id="RHEA:18437"/>
        <dbReference type="ChEBI" id="CHEBI:15378"/>
        <dbReference type="ChEBI" id="CHEBI:30616"/>
        <dbReference type="ChEBI" id="CHEBI:57823"/>
        <dbReference type="ChEBI" id="CHEBI:57919"/>
        <dbReference type="ChEBI" id="CHEBI:456216"/>
        <dbReference type="EC" id="2.7.1.148"/>
    </reaction>
</comment>
<dbReference type="Gene3D" id="3.30.70.890">
    <property type="entry name" value="GHMP kinase, C-terminal domain"/>
    <property type="match status" value="1"/>
</dbReference>
<dbReference type="AlphaFoldDB" id="A0A9W6JPW5"/>
<dbReference type="PANTHER" id="PTHR43527:SF2">
    <property type="entry name" value="4-DIPHOSPHOCYTIDYL-2-C-METHYL-D-ERYTHRITOL KINASE, CHLOROPLASTIC"/>
    <property type="match status" value="1"/>
</dbReference>
<keyword evidence="7 10" id="KW-0067">ATP-binding</keyword>
<evidence type="ECO:0000313" key="13">
    <source>
        <dbReference type="EMBL" id="GLK79448.1"/>
    </source>
</evidence>
<dbReference type="InterPro" id="IPR006204">
    <property type="entry name" value="GHMP_kinase_N_dom"/>
</dbReference>
<evidence type="ECO:0000256" key="9">
    <source>
        <dbReference type="ARBA" id="ARBA00032554"/>
    </source>
</evidence>